<reference evidence="3" key="1">
    <citation type="journal article" date="2019" name="Int. J. Syst. Evol. Microbiol.">
        <title>The Global Catalogue of Microorganisms (GCM) 10K type strain sequencing project: providing services to taxonomists for standard genome sequencing and annotation.</title>
        <authorList>
            <consortium name="The Broad Institute Genomics Platform"/>
            <consortium name="The Broad Institute Genome Sequencing Center for Infectious Disease"/>
            <person name="Wu L."/>
            <person name="Ma J."/>
        </authorList>
    </citation>
    <scope>NUCLEOTIDE SEQUENCE [LARGE SCALE GENOMIC DNA]</scope>
    <source>
        <strain evidence="3">CGMCC 1.5362</strain>
    </source>
</reference>
<dbReference type="Pfam" id="PF00583">
    <property type="entry name" value="Acetyltransf_1"/>
    <property type="match status" value="1"/>
</dbReference>
<comment type="caution">
    <text evidence="2">The sequence shown here is derived from an EMBL/GenBank/DDBJ whole genome shotgun (WGS) entry which is preliminary data.</text>
</comment>
<sequence>MAATGGVCGMVACVTWAPIDRAELLERSGQDPWVRWATSSQVLAVAGEQGWACVGPWRPQLAHWGGTAVVRPGSPGQAESEALEVLARLAEEQGVAVEWFSTHPGRELAVPAGLETTGSGRWDFMWTREAPPTADPVPQGVELEELHDHDDADLIETFGRRHSESFEGFPGQGFATLWLAARDAGGELLGVGALHELASGIPHLAGIVVAADRRGQGIGRLLTAELTRAAIAEAGVSTLGVYSDNTVATRLYAGLGYRTAHRFHTRSLTAGMQ</sequence>
<evidence type="ECO:0000313" key="3">
    <source>
        <dbReference type="Proteomes" id="UP000662111"/>
    </source>
</evidence>
<evidence type="ECO:0000313" key="2">
    <source>
        <dbReference type="EMBL" id="GGK64317.1"/>
    </source>
</evidence>
<dbReference type="Proteomes" id="UP000662111">
    <property type="component" value="Unassembled WGS sequence"/>
</dbReference>
<dbReference type="CDD" id="cd04301">
    <property type="entry name" value="NAT_SF"/>
    <property type="match status" value="1"/>
</dbReference>
<gene>
    <name evidence="2" type="ORF">GCM10011509_10870</name>
</gene>
<protein>
    <recommendedName>
        <fullName evidence="1">N-acetyltransferase domain-containing protein</fullName>
    </recommendedName>
</protein>
<evidence type="ECO:0000259" key="1">
    <source>
        <dbReference type="PROSITE" id="PS51186"/>
    </source>
</evidence>
<dbReference type="SUPFAM" id="SSF55729">
    <property type="entry name" value="Acyl-CoA N-acyltransferases (Nat)"/>
    <property type="match status" value="1"/>
</dbReference>
<proteinExistence type="predicted"/>
<dbReference type="InterPro" id="IPR000182">
    <property type="entry name" value="GNAT_dom"/>
</dbReference>
<feature type="domain" description="N-acetyltransferase" evidence="1">
    <location>
        <begin position="141"/>
        <end position="273"/>
    </location>
</feature>
<dbReference type="InterPro" id="IPR016181">
    <property type="entry name" value="Acyl_CoA_acyltransferase"/>
</dbReference>
<accession>A0ABQ2F6Q0</accession>
<organism evidence="2 3">
    <name type="scientific">Ornithinimicrobium pekingense</name>
    <dbReference type="NCBI Taxonomy" id="384677"/>
    <lineage>
        <taxon>Bacteria</taxon>
        <taxon>Bacillati</taxon>
        <taxon>Actinomycetota</taxon>
        <taxon>Actinomycetes</taxon>
        <taxon>Micrococcales</taxon>
        <taxon>Ornithinimicrobiaceae</taxon>
        <taxon>Ornithinimicrobium</taxon>
    </lineage>
</organism>
<dbReference type="Gene3D" id="3.40.630.30">
    <property type="match status" value="1"/>
</dbReference>
<name>A0ABQ2F6Q0_9MICO</name>
<dbReference type="EMBL" id="BMLB01000002">
    <property type="protein sequence ID" value="GGK64317.1"/>
    <property type="molecule type" value="Genomic_DNA"/>
</dbReference>
<dbReference type="PROSITE" id="PS51186">
    <property type="entry name" value="GNAT"/>
    <property type="match status" value="1"/>
</dbReference>
<keyword evidence="3" id="KW-1185">Reference proteome</keyword>